<comment type="caution">
    <text evidence="2">The sequence shown here is derived from an EMBL/GenBank/DDBJ whole genome shotgun (WGS) entry which is preliminary data.</text>
</comment>
<dbReference type="SUPFAM" id="SSF82282">
    <property type="entry name" value="Homocysteine S-methyltransferase"/>
    <property type="match status" value="1"/>
</dbReference>
<evidence type="ECO:0000313" key="2">
    <source>
        <dbReference type="EMBL" id="HCK24481.1"/>
    </source>
</evidence>
<dbReference type="Gene3D" id="3.20.20.330">
    <property type="entry name" value="Homocysteine-binding-like domain"/>
    <property type="match status" value="1"/>
</dbReference>
<reference evidence="2 3" key="1">
    <citation type="journal article" date="2018" name="Nat. Biotechnol.">
        <title>A standardized bacterial taxonomy based on genome phylogeny substantially revises the tree of life.</title>
        <authorList>
            <person name="Parks D.H."/>
            <person name="Chuvochina M."/>
            <person name="Waite D.W."/>
            <person name="Rinke C."/>
            <person name="Skarshewski A."/>
            <person name="Chaumeil P.A."/>
            <person name="Hugenholtz P."/>
        </authorList>
    </citation>
    <scope>NUCLEOTIDE SEQUENCE [LARGE SCALE GENOMIC DNA]</scope>
    <source>
        <strain evidence="2">UBA9667</strain>
    </source>
</reference>
<dbReference type="EMBL" id="DPVG01000245">
    <property type="protein sequence ID" value="HCK24481.1"/>
    <property type="molecule type" value="Genomic_DNA"/>
</dbReference>
<evidence type="ECO:0000256" key="1">
    <source>
        <dbReference type="PROSITE-ProRule" id="PRU00333"/>
    </source>
</evidence>
<dbReference type="InterPro" id="IPR036589">
    <property type="entry name" value="HCY_dom_sf"/>
</dbReference>
<evidence type="ECO:0000313" key="3">
    <source>
        <dbReference type="Proteomes" id="UP000263098"/>
    </source>
</evidence>
<accession>A0A351M2T6</accession>
<dbReference type="Pfam" id="PF02574">
    <property type="entry name" value="S-methyl_trans"/>
    <property type="match status" value="1"/>
</dbReference>
<dbReference type="PROSITE" id="PS50970">
    <property type="entry name" value="HCY"/>
    <property type="match status" value="1"/>
</dbReference>
<name>A0A351M2T6_9BACE</name>
<organism evidence="2 3">
    <name type="scientific">Bacteroides graminisolvens</name>
    <dbReference type="NCBI Taxonomy" id="477666"/>
    <lineage>
        <taxon>Bacteria</taxon>
        <taxon>Pseudomonadati</taxon>
        <taxon>Bacteroidota</taxon>
        <taxon>Bacteroidia</taxon>
        <taxon>Bacteroidales</taxon>
        <taxon>Bacteroidaceae</taxon>
        <taxon>Bacteroides</taxon>
    </lineage>
</organism>
<proteinExistence type="predicted"/>
<dbReference type="RefSeq" id="WP_416804814.1">
    <property type="nucleotide sequence ID" value="NZ_JBKEAZ010000013.1"/>
</dbReference>
<comment type="caution">
    <text evidence="1">Lacks conserved residue(s) required for the propagation of feature annotation.</text>
</comment>
<dbReference type="InterPro" id="IPR003726">
    <property type="entry name" value="HCY_dom"/>
</dbReference>
<sequence length="37" mass="4099">MMKLRQENGLRIFGGCCGTDYRHMEEVARLLTAGAGL</sequence>
<dbReference type="AlphaFoldDB" id="A0A351M2T6"/>
<dbReference type="Proteomes" id="UP000263098">
    <property type="component" value="Unassembled WGS sequence"/>
</dbReference>
<protein>
    <submittedName>
        <fullName evidence="2">Uncharacterized protein</fullName>
    </submittedName>
</protein>
<gene>
    <name evidence="2" type="ORF">DHW31_06855</name>
</gene>